<keyword evidence="10" id="KW-0732">Signal</keyword>
<evidence type="ECO:0000256" key="1">
    <source>
        <dbReference type="ARBA" id="ARBA00004571"/>
    </source>
</evidence>
<dbReference type="InterPro" id="IPR012910">
    <property type="entry name" value="Plug_dom"/>
</dbReference>
<dbReference type="RefSeq" id="WP_010800610.1">
    <property type="nucleotide sequence ID" value="NZ_CAJSYT010000011.1"/>
</dbReference>
<keyword evidence="6 8" id="KW-0472">Membrane</keyword>
<evidence type="ECO:0000259" key="11">
    <source>
        <dbReference type="Pfam" id="PF00593"/>
    </source>
</evidence>
<dbReference type="Gene3D" id="2.170.130.10">
    <property type="entry name" value="TonB-dependent receptor, plug domain"/>
    <property type="match status" value="1"/>
</dbReference>
<dbReference type="SUPFAM" id="SSF56935">
    <property type="entry name" value="Porins"/>
    <property type="match status" value="1"/>
</dbReference>
<dbReference type="InterPro" id="IPR036942">
    <property type="entry name" value="Beta-barrel_TonB_sf"/>
</dbReference>
<comment type="subcellular location">
    <subcellularLocation>
        <location evidence="1 8">Cell outer membrane</location>
        <topology evidence="1 8">Multi-pass membrane protein</topology>
    </subcellularLocation>
</comment>
<evidence type="ECO:0000256" key="4">
    <source>
        <dbReference type="ARBA" id="ARBA00022692"/>
    </source>
</evidence>
<keyword evidence="2 8" id="KW-0813">Transport</keyword>
<dbReference type="InterPro" id="IPR023996">
    <property type="entry name" value="TonB-dep_OMP_SusC/RagA"/>
</dbReference>
<dbReference type="AlphaFoldDB" id="A0A6G1ZAI1"/>
<dbReference type="Gene3D" id="2.60.40.1120">
    <property type="entry name" value="Carboxypeptidase-like, regulatory domain"/>
    <property type="match status" value="1"/>
</dbReference>
<reference evidence="13" key="1">
    <citation type="journal article" date="2019" name="Nat. Med.">
        <title>A library of human gut bacterial isolates paired with longitudinal multiomics data enables mechanistic microbiome research.</title>
        <authorList>
            <person name="Poyet M."/>
            <person name="Groussin M."/>
            <person name="Gibbons S.M."/>
            <person name="Avila-Pacheco J."/>
            <person name="Jiang X."/>
            <person name="Kearney S.M."/>
            <person name="Perrotta A.R."/>
            <person name="Berdy B."/>
            <person name="Zhao S."/>
            <person name="Lieberman T.D."/>
            <person name="Swanson P.K."/>
            <person name="Smith M."/>
            <person name="Roesemann S."/>
            <person name="Alexander J.E."/>
            <person name="Rich S.A."/>
            <person name="Livny J."/>
            <person name="Vlamakis H."/>
            <person name="Clish C."/>
            <person name="Bullock K."/>
            <person name="Deik A."/>
            <person name="Scott J."/>
            <person name="Pierce K.A."/>
            <person name="Xavier R.J."/>
            <person name="Alm E.J."/>
        </authorList>
    </citation>
    <scope>NUCLEOTIDE SEQUENCE</scope>
    <source>
        <strain evidence="13">BIOML-A4</strain>
    </source>
</reference>
<dbReference type="EMBL" id="WKLP01000005">
    <property type="protein sequence ID" value="MRY10937.1"/>
    <property type="molecule type" value="Genomic_DNA"/>
</dbReference>
<dbReference type="InterPro" id="IPR008969">
    <property type="entry name" value="CarboxyPept-like_regulatory"/>
</dbReference>
<dbReference type="InterPro" id="IPR037066">
    <property type="entry name" value="Plug_dom_sf"/>
</dbReference>
<protein>
    <submittedName>
        <fullName evidence="13">SusC/RagA family TonB-linked outer membrane protein</fullName>
    </submittedName>
</protein>
<dbReference type="InterPro" id="IPR000531">
    <property type="entry name" value="Beta-barrel_TonB"/>
</dbReference>
<organism evidence="13">
    <name type="scientific">Parabacteroides goldsteinii</name>
    <dbReference type="NCBI Taxonomy" id="328812"/>
    <lineage>
        <taxon>Bacteria</taxon>
        <taxon>Pseudomonadati</taxon>
        <taxon>Bacteroidota</taxon>
        <taxon>Bacteroidia</taxon>
        <taxon>Bacteroidales</taxon>
        <taxon>Tannerellaceae</taxon>
        <taxon>Parabacteroides</taxon>
    </lineage>
</organism>
<feature type="chain" id="PRO_5026134389" evidence="10">
    <location>
        <begin position="25"/>
        <end position="1025"/>
    </location>
</feature>
<dbReference type="InterPro" id="IPR023997">
    <property type="entry name" value="TonB-dep_OMP_SusC/RagA_CS"/>
</dbReference>
<comment type="caution">
    <text evidence="13">The sequence shown here is derived from an EMBL/GenBank/DDBJ whole genome shotgun (WGS) entry which is preliminary data.</text>
</comment>
<keyword evidence="3 8" id="KW-1134">Transmembrane beta strand</keyword>
<dbReference type="Pfam" id="PF13715">
    <property type="entry name" value="CarbopepD_reg_2"/>
    <property type="match status" value="1"/>
</dbReference>
<evidence type="ECO:0000256" key="9">
    <source>
        <dbReference type="RuleBase" id="RU003357"/>
    </source>
</evidence>
<dbReference type="InterPro" id="IPR039426">
    <property type="entry name" value="TonB-dep_rcpt-like"/>
</dbReference>
<feature type="domain" description="TonB-dependent receptor-like beta-barrel" evidence="11">
    <location>
        <begin position="405"/>
        <end position="780"/>
    </location>
</feature>
<feature type="domain" description="TonB-dependent receptor plug" evidence="12">
    <location>
        <begin position="116"/>
        <end position="223"/>
    </location>
</feature>
<evidence type="ECO:0000259" key="12">
    <source>
        <dbReference type="Pfam" id="PF07715"/>
    </source>
</evidence>
<keyword evidence="7 8" id="KW-0998">Cell outer membrane</keyword>
<dbReference type="Pfam" id="PF00593">
    <property type="entry name" value="TonB_dep_Rec_b-barrel"/>
    <property type="match status" value="1"/>
</dbReference>
<evidence type="ECO:0000313" key="13">
    <source>
        <dbReference type="EMBL" id="MRY10937.1"/>
    </source>
</evidence>
<evidence type="ECO:0000256" key="5">
    <source>
        <dbReference type="ARBA" id="ARBA00023077"/>
    </source>
</evidence>
<keyword evidence="4 8" id="KW-0812">Transmembrane</keyword>
<evidence type="ECO:0000256" key="10">
    <source>
        <dbReference type="SAM" id="SignalP"/>
    </source>
</evidence>
<dbReference type="PROSITE" id="PS52016">
    <property type="entry name" value="TONB_DEPENDENT_REC_3"/>
    <property type="match status" value="1"/>
</dbReference>
<dbReference type="SUPFAM" id="SSF49464">
    <property type="entry name" value="Carboxypeptidase regulatory domain-like"/>
    <property type="match status" value="1"/>
</dbReference>
<evidence type="ECO:0000256" key="7">
    <source>
        <dbReference type="ARBA" id="ARBA00023237"/>
    </source>
</evidence>
<dbReference type="Pfam" id="PF07715">
    <property type="entry name" value="Plug"/>
    <property type="match status" value="1"/>
</dbReference>
<dbReference type="NCBIfam" id="TIGR04056">
    <property type="entry name" value="OMP_RagA_SusC"/>
    <property type="match status" value="1"/>
</dbReference>
<accession>A0A6G1ZAI1</accession>
<sequence length="1025" mass="113947">MNHINKYRQFLLLLLFVSIGTVLSAQNIQVTGTVTDKLGPMAGVNIVLKGTQTGTMTDMDGKYSIQVPATGVLEFTFLGYNTQTVNVNSRKIIHVSMEESSQALDEVVVVGYGSMKKRDITGSIVSVSDKDIQSNEPVNIASALQGKVSGLDIMSTSEPGTAATFRIRGTSTLSDGGSNPLFIVDGMEVSNIDNINPRDIASVEVLKDAASAAIYGSRSANGVVIISTKQGQEGKAKVSANYSLKQSRIGKKLAQMSRLQGIQYETLRNFLNGNYTTIANRDSLNPSMTADNFYQDLLFRHAWTNQVDVSVSGAEKKLKYFVSAGYLGEQGIQVNTFNKRLTTRINADYNATPRLTIGNRLALTISNQRRSTSESRSRLLQRPANYNVIEPDGSYTPILASRSNPLAESMVGKNNYKIYNLDLYEFLEYKILDELKFKASIAGSINLQKYQSFRPAILDVNGRRKSTNQDDTKTSWTHEDVLTYNKTFNKDHALTVLGGFSLQEFKTEMTKLAVVDNISDAIEISNAYGGVDMTNTKATWTANRLASFFGRISYSYKGKYLFNSNLRYDGSSRFGTDKRWGFFPSASLGWRFSDEVFMKWMKPVVSDSKLRLSYGVTGNQVAGNFSSLGLYTTNFYADMPGIYPNQLENRNLGWEQTQQYNIGLDVSVLDGRIGLIADYYNKKTSDVLYQVKLPQTSGFSSSYQNIGDVKNTGWEITVNSTNIKTKDFQWNTSLNLSFNKNTIVSIPEGGQQFINTVYILDKGYAVGTMYGWKANAIFPYDESNAFTPDWKQLTPIFDEKDRFTGYELDGKAYDGEIKQYRYNTAAGDVFKGGDVMWDDVNKDGIIDAKDRQVLGCGQPDVIGGFNNDFTYKGFTLSLFFSFAIGGDVFNAYEQSRSEHKWSAITRGNPANIANSWKAPGDIAKFPKPNGAAVMDNTRFASSLWIEDGSYIRLKNIRLAYELPKNIVKKIGVESLSVSAMMQNFFTWSNYSGFDPELPSSGFAVGYDNNSYPKAKDILFGVNVNF</sequence>
<keyword evidence="5 9" id="KW-0798">TonB box</keyword>
<dbReference type="NCBIfam" id="TIGR04057">
    <property type="entry name" value="SusC_RagA_signa"/>
    <property type="match status" value="1"/>
</dbReference>
<comment type="similarity">
    <text evidence="8 9">Belongs to the TonB-dependent receptor family.</text>
</comment>
<proteinExistence type="inferred from homology"/>
<dbReference type="GO" id="GO:0009279">
    <property type="term" value="C:cell outer membrane"/>
    <property type="evidence" value="ECO:0007669"/>
    <property type="project" value="UniProtKB-SubCell"/>
</dbReference>
<evidence type="ECO:0000256" key="2">
    <source>
        <dbReference type="ARBA" id="ARBA00022448"/>
    </source>
</evidence>
<dbReference type="Gene3D" id="2.40.170.20">
    <property type="entry name" value="TonB-dependent receptor, beta-barrel domain"/>
    <property type="match status" value="1"/>
</dbReference>
<evidence type="ECO:0000256" key="6">
    <source>
        <dbReference type="ARBA" id="ARBA00023136"/>
    </source>
</evidence>
<feature type="signal peptide" evidence="10">
    <location>
        <begin position="1"/>
        <end position="24"/>
    </location>
</feature>
<evidence type="ECO:0000256" key="3">
    <source>
        <dbReference type="ARBA" id="ARBA00022452"/>
    </source>
</evidence>
<evidence type="ECO:0000256" key="8">
    <source>
        <dbReference type="PROSITE-ProRule" id="PRU01360"/>
    </source>
</evidence>
<name>A0A6G1ZAI1_9BACT</name>
<gene>
    <name evidence="13" type="ORF">GKE01_05555</name>
</gene>